<dbReference type="EMBL" id="JYDQ01000236">
    <property type="protein sequence ID" value="KRY10295.1"/>
    <property type="molecule type" value="Genomic_DNA"/>
</dbReference>
<organism evidence="2 3">
    <name type="scientific">Trichinella patagoniensis</name>
    <dbReference type="NCBI Taxonomy" id="990121"/>
    <lineage>
        <taxon>Eukaryota</taxon>
        <taxon>Metazoa</taxon>
        <taxon>Ecdysozoa</taxon>
        <taxon>Nematoda</taxon>
        <taxon>Enoplea</taxon>
        <taxon>Dorylaimia</taxon>
        <taxon>Trichinellida</taxon>
        <taxon>Trichinellidae</taxon>
        <taxon>Trichinella</taxon>
    </lineage>
</organism>
<proteinExistence type="predicted"/>
<reference evidence="2 3" key="1">
    <citation type="submission" date="2015-01" db="EMBL/GenBank/DDBJ databases">
        <title>Evolution of Trichinella species and genotypes.</title>
        <authorList>
            <person name="Korhonen P.K."/>
            <person name="Edoardo P."/>
            <person name="Giuseppe L.R."/>
            <person name="Gasser R.B."/>
        </authorList>
    </citation>
    <scope>NUCLEOTIDE SEQUENCE [LARGE SCALE GENOMIC DNA]</scope>
    <source>
        <strain evidence="2">ISS2496</strain>
    </source>
</reference>
<dbReference type="Proteomes" id="UP000054783">
    <property type="component" value="Unassembled WGS sequence"/>
</dbReference>
<accession>A0A0V0ZCJ6</accession>
<name>A0A0V0ZCJ6_9BILA</name>
<evidence type="ECO:0000313" key="3">
    <source>
        <dbReference type="Proteomes" id="UP000054783"/>
    </source>
</evidence>
<evidence type="ECO:0000256" key="1">
    <source>
        <dbReference type="SAM" id="MobiDB-lite"/>
    </source>
</evidence>
<sequence length="203" mass="23541">MSELKMASSKCIFIFLYVFFFISLQETNGLKSALKKSGSNQGRHVVFNPDTKVAVIPDKIDAEFVAPVESILEVYKEQLKPGEDESFYPKRKPSFDHMGMQPNYDAQGYYVQNPQPIPQPHRMPKEMQQPYPDVHQSDMIPQYTRSGEDPTSQENYRSSGSYQDHHQAYRKKYINMKDYYKSVEDLAAKAIERSEKRMAKYAS</sequence>
<feature type="compositionally biased region" description="Polar residues" evidence="1">
    <location>
        <begin position="143"/>
        <end position="162"/>
    </location>
</feature>
<dbReference type="AlphaFoldDB" id="A0A0V0ZCJ6"/>
<gene>
    <name evidence="2" type="ORF">T12_12170</name>
</gene>
<dbReference type="OrthoDB" id="5914769at2759"/>
<evidence type="ECO:0000313" key="2">
    <source>
        <dbReference type="EMBL" id="KRY10295.1"/>
    </source>
</evidence>
<comment type="caution">
    <text evidence="2">The sequence shown here is derived from an EMBL/GenBank/DDBJ whole genome shotgun (WGS) entry which is preliminary data.</text>
</comment>
<keyword evidence="3" id="KW-1185">Reference proteome</keyword>
<feature type="region of interest" description="Disordered" evidence="1">
    <location>
        <begin position="125"/>
        <end position="167"/>
    </location>
</feature>
<protein>
    <submittedName>
        <fullName evidence="2">Uncharacterized protein</fullName>
    </submittedName>
</protein>